<feature type="compositionally biased region" description="Low complexity" evidence="1">
    <location>
        <begin position="61"/>
        <end position="70"/>
    </location>
</feature>
<feature type="region of interest" description="Disordered" evidence="1">
    <location>
        <begin position="1"/>
        <end position="38"/>
    </location>
</feature>
<feature type="compositionally biased region" description="Polar residues" evidence="1">
    <location>
        <begin position="50"/>
        <end position="60"/>
    </location>
</feature>
<sequence>MMKDNPNDQDATPDECHPGWQVYPSVNRPIGDAPGACQIRHPCEHETKIQTVPRLSQGSSRQANQAATARQRTKYDRSRPPPVHDE</sequence>
<evidence type="ECO:0000313" key="3">
    <source>
        <dbReference type="Proteomes" id="UP001165121"/>
    </source>
</evidence>
<dbReference type="EMBL" id="BSXT01018866">
    <property type="protein sequence ID" value="GMG15130.1"/>
    <property type="molecule type" value="Genomic_DNA"/>
</dbReference>
<feature type="compositionally biased region" description="Basic and acidic residues" evidence="1">
    <location>
        <begin position="73"/>
        <end position="86"/>
    </location>
</feature>
<comment type="caution">
    <text evidence="2">The sequence shown here is derived from an EMBL/GenBank/DDBJ whole genome shotgun (WGS) entry which is preliminary data.</text>
</comment>
<protein>
    <submittedName>
        <fullName evidence="2">Unnamed protein product</fullName>
    </submittedName>
</protein>
<dbReference type="AlphaFoldDB" id="A0A9W6YNW2"/>
<organism evidence="2 3">
    <name type="scientific">Phytophthora fragariaefolia</name>
    <dbReference type="NCBI Taxonomy" id="1490495"/>
    <lineage>
        <taxon>Eukaryota</taxon>
        <taxon>Sar</taxon>
        <taxon>Stramenopiles</taxon>
        <taxon>Oomycota</taxon>
        <taxon>Peronosporomycetes</taxon>
        <taxon>Peronosporales</taxon>
        <taxon>Peronosporaceae</taxon>
        <taxon>Phytophthora</taxon>
    </lineage>
</organism>
<gene>
    <name evidence="2" type="ORF">Pfra01_002935100</name>
</gene>
<evidence type="ECO:0000256" key="1">
    <source>
        <dbReference type="SAM" id="MobiDB-lite"/>
    </source>
</evidence>
<evidence type="ECO:0000313" key="2">
    <source>
        <dbReference type="EMBL" id="GMG15130.1"/>
    </source>
</evidence>
<proteinExistence type="predicted"/>
<accession>A0A9W6YNW2</accession>
<keyword evidence="3" id="KW-1185">Reference proteome</keyword>
<dbReference type="Proteomes" id="UP001165121">
    <property type="component" value="Unassembled WGS sequence"/>
</dbReference>
<name>A0A9W6YNW2_9STRA</name>
<reference evidence="2" key="1">
    <citation type="submission" date="2023-04" db="EMBL/GenBank/DDBJ databases">
        <title>Phytophthora fragariaefolia NBRC 109709.</title>
        <authorList>
            <person name="Ichikawa N."/>
            <person name="Sato H."/>
            <person name="Tonouchi N."/>
        </authorList>
    </citation>
    <scope>NUCLEOTIDE SEQUENCE</scope>
    <source>
        <strain evidence="2">NBRC 109709</strain>
    </source>
</reference>
<feature type="region of interest" description="Disordered" evidence="1">
    <location>
        <begin position="50"/>
        <end position="86"/>
    </location>
</feature>